<dbReference type="EMBL" id="BJHW01000001">
    <property type="protein sequence ID" value="GDY49894.1"/>
    <property type="molecule type" value="Genomic_DNA"/>
</dbReference>
<evidence type="ECO:0000313" key="2">
    <source>
        <dbReference type="Proteomes" id="UP000301309"/>
    </source>
</evidence>
<name>A0A4D4KP17_STRVO</name>
<comment type="caution">
    <text evidence="1">The sequence shown here is derived from an EMBL/GenBank/DDBJ whole genome shotgun (WGS) entry which is preliminary data.</text>
</comment>
<gene>
    <name evidence="1" type="ORF">SVIO_005170</name>
</gene>
<dbReference type="Proteomes" id="UP000301309">
    <property type="component" value="Unassembled WGS sequence"/>
</dbReference>
<organism evidence="1 2">
    <name type="scientific">Streptomyces violaceusniger</name>
    <dbReference type="NCBI Taxonomy" id="68280"/>
    <lineage>
        <taxon>Bacteria</taxon>
        <taxon>Bacillati</taxon>
        <taxon>Actinomycetota</taxon>
        <taxon>Actinomycetes</taxon>
        <taxon>Kitasatosporales</taxon>
        <taxon>Streptomycetaceae</taxon>
        <taxon>Streptomyces</taxon>
        <taxon>Streptomyces violaceusniger group</taxon>
    </lineage>
</organism>
<evidence type="ECO:0000313" key="1">
    <source>
        <dbReference type="EMBL" id="GDY49894.1"/>
    </source>
</evidence>
<sequence>MNRTTVCRPDIRPVATMSGVVHVSEGPRGRREEIGKATRTPRGHGRGGVLALVAVAACGSGSAGTRDGFHPVKQTDGTLTVWVDSTRLAAAKLYKARHPSVKMDIVTYDGDANGSTYLRTKVSLFNRTRHGWPDVVFSSQNNETSWAAGAGFTALWTRG</sequence>
<dbReference type="AlphaFoldDB" id="A0A4D4KP17"/>
<accession>A0A4D4KP17</accession>
<protein>
    <submittedName>
        <fullName evidence="1">Uncharacterized protein</fullName>
    </submittedName>
</protein>
<reference evidence="1 2" key="1">
    <citation type="journal article" date="2020" name="Int. J. Syst. Evol. Microbiol.">
        <title>Reclassification of Streptomyces castelarensis and Streptomyces sporoclivatus as later heterotypic synonyms of Streptomyces antimycoticus.</title>
        <authorList>
            <person name="Komaki H."/>
            <person name="Tamura T."/>
        </authorList>
    </citation>
    <scope>NUCLEOTIDE SEQUENCE [LARGE SCALE GENOMIC DNA]</scope>
    <source>
        <strain evidence="1 2">NBRC 13459</strain>
    </source>
</reference>
<proteinExistence type="predicted"/>
<keyword evidence="2" id="KW-1185">Reference proteome</keyword>